<comment type="caution">
    <text evidence="2">The sequence shown here is derived from an EMBL/GenBank/DDBJ whole genome shotgun (WGS) entry which is preliminary data.</text>
</comment>
<keyword evidence="3" id="KW-1185">Reference proteome</keyword>
<dbReference type="GeneID" id="73332740"/>
<proteinExistence type="predicted"/>
<sequence>MEQDPASLLQTPEQWPLWSEVDAPFADYVTANELQAHALQNHEAIMSDPYCLQPTPDVMLANSPPSAPPGSAAVRDLGVGLGWWCMDLVAEDSNSMASYGGWNGYNPHSCSATKEIAEPPRLPLLDDSALVSAPLITTTQPLRISHKSSNPPPPAKEAVAGPSILQASAQARINCGDILATDEGRPQHPGKKRSHSVIPNVSPSSDTAGGPTPSAPPIRLSRPLKRAASVGPSREQLLSKMPSVAAAPRGRGDNAPSTSAKRQQRRRGDLTTQSGTKTDVTKTSIPVSEYQQHVMNLIEAIKNRSGVEDEVSCCREREGNA</sequence>
<evidence type="ECO:0000256" key="1">
    <source>
        <dbReference type="SAM" id="MobiDB-lite"/>
    </source>
</evidence>
<accession>A0AA37PGF1</accession>
<evidence type="ECO:0000313" key="2">
    <source>
        <dbReference type="EMBL" id="GKT51757.1"/>
    </source>
</evidence>
<reference evidence="2 3" key="1">
    <citation type="submission" date="2022-03" db="EMBL/GenBank/DDBJ databases">
        <title>Genome data of Colletotrichum spp.</title>
        <authorList>
            <person name="Utami Y.D."/>
            <person name="Hiruma K."/>
        </authorList>
    </citation>
    <scope>NUCLEOTIDE SEQUENCE [LARGE SCALE GENOMIC DNA]</scope>
    <source>
        <strain evidence="2 3">MAFF 239500</strain>
    </source>
</reference>
<dbReference type="EMBL" id="BQXU01000053">
    <property type="protein sequence ID" value="GKT51757.1"/>
    <property type="molecule type" value="Genomic_DNA"/>
</dbReference>
<evidence type="ECO:0000313" key="3">
    <source>
        <dbReference type="Proteomes" id="UP001055115"/>
    </source>
</evidence>
<gene>
    <name evidence="2" type="ORF">ColSpa_11938</name>
</gene>
<name>A0AA37PGF1_9PEZI</name>
<organism evidence="2 3">
    <name type="scientific">Colletotrichum spaethianum</name>
    <dbReference type="NCBI Taxonomy" id="700344"/>
    <lineage>
        <taxon>Eukaryota</taxon>
        <taxon>Fungi</taxon>
        <taxon>Dikarya</taxon>
        <taxon>Ascomycota</taxon>
        <taxon>Pezizomycotina</taxon>
        <taxon>Sordariomycetes</taxon>
        <taxon>Hypocreomycetidae</taxon>
        <taxon>Glomerellales</taxon>
        <taxon>Glomerellaceae</taxon>
        <taxon>Colletotrichum</taxon>
        <taxon>Colletotrichum spaethianum species complex</taxon>
    </lineage>
</organism>
<protein>
    <submittedName>
        <fullName evidence="2">Uncharacterized protein</fullName>
    </submittedName>
</protein>
<dbReference type="RefSeq" id="XP_049134107.1">
    <property type="nucleotide sequence ID" value="XM_049278150.1"/>
</dbReference>
<feature type="compositionally biased region" description="Polar residues" evidence="1">
    <location>
        <begin position="270"/>
        <end position="283"/>
    </location>
</feature>
<feature type="compositionally biased region" description="Polar residues" evidence="1">
    <location>
        <begin position="197"/>
        <end position="207"/>
    </location>
</feature>
<dbReference type="AlphaFoldDB" id="A0AA37PGF1"/>
<feature type="region of interest" description="Disordered" evidence="1">
    <location>
        <begin position="180"/>
        <end position="283"/>
    </location>
</feature>
<dbReference type="Proteomes" id="UP001055115">
    <property type="component" value="Unassembled WGS sequence"/>
</dbReference>